<evidence type="ECO:0000256" key="1">
    <source>
        <dbReference type="SAM" id="SignalP"/>
    </source>
</evidence>
<sequence length="146" mass="15671">MLASSFTFIAVSFLLAVNAAPLVERGSVVNHTSENHAPSPTAVETSPPWRRAALPASPFSEDRVVEPTPPGWRSAPTLTSILLERVAQPTPPGWRRASVAPQMQGYSSPIQADAPGWKKRATDADPTAFIILPPSNGPRINSLPHY</sequence>
<evidence type="ECO:0000313" key="3">
    <source>
        <dbReference type="Proteomes" id="UP001218188"/>
    </source>
</evidence>
<proteinExistence type="predicted"/>
<evidence type="ECO:0000313" key="2">
    <source>
        <dbReference type="EMBL" id="KAJ7032370.1"/>
    </source>
</evidence>
<reference evidence="2" key="1">
    <citation type="submission" date="2023-03" db="EMBL/GenBank/DDBJ databases">
        <title>Massive genome expansion in bonnet fungi (Mycena s.s.) driven by repeated elements and novel gene families across ecological guilds.</title>
        <authorList>
            <consortium name="Lawrence Berkeley National Laboratory"/>
            <person name="Harder C.B."/>
            <person name="Miyauchi S."/>
            <person name="Viragh M."/>
            <person name="Kuo A."/>
            <person name="Thoen E."/>
            <person name="Andreopoulos B."/>
            <person name="Lu D."/>
            <person name="Skrede I."/>
            <person name="Drula E."/>
            <person name="Henrissat B."/>
            <person name="Morin E."/>
            <person name="Kohler A."/>
            <person name="Barry K."/>
            <person name="LaButti K."/>
            <person name="Morin E."/>
            <person name="Salamov A."/>
            <person name="Lipzen A."/>
            <person name="Mereny Z."/>
            <person name="Hegedus B."/>
            <person name="Baldrian P."/>
            <person name="Stursova M."/>
            <person name="Weitz H."/>
            <person name="Taylor A."/>
            <person name="Grigoriev I.V."/>
            <person name="Nagy L.G."/>
            <person name="Martin F."/>
            <person name="Kauserud H."/>
        </authorList>
    </citation>
    <scope>NUCLEOTIDE SEQUENCE</scope>
    <source>
        <strain evidence="2">CBHHK200</strain>
    </source>
</reference>
<gene>
    <name evidence="2" type="ORF">C8F04DRAFT_1235371</name>
</gene>
<comment type="caution">
    <text evidence="2">The sequence shown here is derived from an EMBL/GenBank/DDBJ whole genome shotgun (WGS) entry which is preliminary data.</text>
</comment>
<dbReference type="Proteomes" id="UP001218188">
    <property type="component" value="Unassembled WGS sequence"/>
</dbReference>
<accession>A0AAD6SRK8</accession>
<keyword evidence="1" id="KW-0732">Signal</keyword>
<organism evidence="2 3">
    <name type="scientific">Mycena alexandri</name>
    <dbReference type="NCBI Taxonomy" id="1745969"/>
    <lineage>
        <taxon>Eukaryota</taxon>
        <taxon>Fungi</taxon>
        <taxon>Dikarya</taxon>
        <taxon>Basidiomycota</taxon>
        <taxon>Agaricomycotina</taxon>
        <taxon>Agaricomycetes</taxon>
        <taxon>Agaricomycetidae</taxon>
        <taxon>Agaricales</taxon>
        <taxon>Marasmiineae</taxon>
        <taxon>Mycenaceae</taxon>
        <taxon>Mycena</taxon>
    </lineage>
</organism>
<feature type="signal peptide" evidence="1">
    <location>
        <begin position="1"/>
        <end position="19"/>
    </location>
</feature>
<name>A0AAD6SRK8_9AGAR</name>
<dbReference type="AlphaFoldDB" id="A0AAD6SRK8"/>
<dbReference type="EMBL" id="JARJCM010000073">
    <property type="protein sequence ID" value="KAJ7032370.1"/>
    <property type="molecule type" value="Genomic_DNA"/>
</dbReference>
<feature type="chain" id="PRO_5042148538" description="Secreted protein" evidence="1">
    <location>
        <begin position="20"/>
        <end position="146"/>
    </location>
</feature>
<protein>
    <recommendedName>
        <fullName evidence="4">Secreted protein</fullName>
    </recommendedName>
</protein>
<keyword evidence="3" id="KW-1185">Reference proteome</keyword>
<evidence type="ECO:0008006" key="4">
    <source>
        <dbReference type="Google" id="ProtNLM"/>
    </source>
</evidence>